<dbReference type="GO" id="GO:0009103">
    <property type="term" value="P:lipopolysaccharide biosynthetic process"/>
    <property type="evidence" value="ECO:0007669"/>
    <property type="project" value="TreeGrafter"/>
</dbReference>
<dbReference type="Pfam" id="PF00534">
    <property type="entry name" value="Glycos_transf_1"/>
    <property type="match status" value="1"/>
</dbReference>
<comment type="caution">
    <text evidence="4">The sequence shown here is derived from an EMBL/GenBank/DDBJ whole genome shotgun (WGS) entry which is preliminary data.</text>
</comment>
<dbReference type="Proteomes" id="UP000557717">
    <property type="component" value="Unassembled WGS sequence"/>
</dbReference>
<dbReference type="AlphaFoldDB" id="A0A840VAI9"/>
<evidence type="ECO:0000256" key="1">
    <source>
        <dbReference type="ARBA" id="ARBA00022679"/>
    </source>
</evidence>
<name>A0A840VAI9_9BACT</name>
<dbReference type="InterPro" id="IPR001296">
    <property type="entry name" value="Glyco_trans_1"/>
</dbReference>
<feature type="domain" description="Glycosyl transferase family 1" evidence="2">
    <location>
        <begin position="187"/>
        <end position="329"/>
    </location>
</feature>
<dbReference type="EMBL" id="JACHFD010000004">
    <property type="protein sequence ID" value="MBB5350809.1"/>
    <property type="molecule type" value="Genomic_DNA"/>
</dbReference>
<evidence type="ECO:0000259" key="2">
    <source>
        <dbReference type="Pfam" id="PF00534"/>
    </source>
</evidence>
<dbReference type="GO" id="GO:0016757">
    <property type="term" value="F:glycosyltransferase activity"/>
    <property type="evidence" value="ECO:0007669"/>
    <property type="project" value="InterPro"/>
</dbReference>
<sequence length="358" mass="39823">MVEVTWYPAHPCYGDVSMARYANLLMGAQEADDPFDCRFAIPPTYRERGSRFERLLMRKFLYPLQVSASSPGKIAHVLDHSWAHLLTSVRGNVAKVVTVHDLIPLRDPCDLTGAQVERFRGWVRHLENADAIISVSDYTKREVTELLGISPEKIFVVPNGADAGSVEPSVTTNVGERVKKGVSGLRVGSLGSTLKRKNLEVLPEALAKFAEATGEPVSLVRGGEMLPRALRDRFLALLGPQGLVELGRLSNHELEDFYRCVDVVVVPSKFEGFGLPVLEAMRRRKPVIAAASSSLPEVGGEAAVYFDPDSPEELALALEKVLDPERRQELVDLGEAWARQFTWRRSLEGLYQVYQQWD</sequence>
<dbReference type="InterPro" id="IPR028098">
    <property type="entry name" value="Glyco_trans_4-like_N"/>
</dbReference>
<organism evidence="4 5">
    <name type="scientific">Haloferula luteola</name>
    <dbReference type="NCBI Taxonomy" id="595692"/>
    <lineage>
        <taxon>Bacteria</taxon>
        <taxon>Pseudomonadati</taxon>
        <taxon>Verrucomicrobiota</taxon>
        <taxon>Verrucomicrobiia</taxon>
        <taxon>Verrucomicrobiales</taxon>
        <taxon>Verrucomicrobiaceae</taxon>
        <taxon>Haloferula</taxon>
    </lineage>
</organism>
<proteinExistence type="predicted"/>
<keyword evidence="1 4" id="KW-0808">Transferase</keyword>
<dbReference type="SUPFAM" id="SSF53756">
    <property type="entry name" value="UDP-Glycosyltransferase/glycogen phosphorylase"/>
    <property type="match status" value="1"/>
</dbReference>
<dbReference type="Pfam" id="PF13439">
    <property type="entry name" value="Glyco_transf_4"/>
    <property type="match status" value="1"/>
</dbReference>
<reference evidence="4 5" key="1">
    <citation type="submission" date="2020-08" db="EMBL/GenBank/DDBJ databases">
        <title>Genomic Encyclopedia of Type Strains, Phase IV (KMG-IV): sequencing the most valuable type-strain genomes for metagenomic binning, comparative biology and taxonomic classification.</title>
        <authorList>
            <person name="Goeker M."/>
        </authorList>
    </citation>
    <scope>NUCLEOTIDE SEQUENCE [LARGE SCALE GENOMIC DNA]</scope>
    <source>
        <strain evidence="4 5">YC6886</strain>
    </source>
</reference>
<dbReference type="CDD" id="cd03809">
    <property type="entry name" value="GT4_MtfB-like"/>
    <property type="match status" value="1"/>
</dbReference>
<accession>A0A840VAI9</accession>
<dbReference type="PANTHER" id="PTHR46401:SF2">
    <property type="entry name" value="GLYCOSYLTRANSFERASE WBBK-RELATED"/>
    <property type="match status" value="1"/>
</dbReference>
<gene>
    <name evidence="4" type="ORF">HNR46_001043</name>
</gene>
<protein>
    <submittedName>
        <fullName evidence="4">Glycosyltransferase involved in cell wall biosynthesis</fullName>
    </submittedName>
</protein>
<dbReference type="Gene3D" id="3.40.50.2000">
    <property type="entry name" value="Glycogen Phosphorylase B"/>
    <property type="match status" value="2"/>
</dbReference>
<evidence type="ECO:0000313" key="4">
    <source>
        <dbReference type="EMBL" id="MBB5350809.1"/>
    </source>
</evidence>
<keyword evidence="5" id="KW-1185">Reference proteome</keyword>
<feature type="domain" description="Glycosyltransferase subfamily 4-like N-terminal" evidence="3">
    <location>
        <begin position="80"/>
        <end position="162"/>
    </location>
</feature>
<dbReference type="PANTHER" id="PTHR46401">
    <property type="entry name" value="GLYCOSYLTRANSFERASE WBBK-RELATED"/>
    <property type="match status" value="1"/>
</dbReference>
<evidence type="ECO:0000259" key="3">
    <source>
        <dbReference type="Pfam" id="PF13439"/>
    </source>
</evidence>
<evidence type="ECO:0000313" key="5">
    <source>
        <dbReference type="Proteomes" id="UP000557717"/>
    </source>
</evidence>